<keyword evidence="6" id="KW-0732">Signal</keyword>
<keyword evidence="5 6" id="KW-0472">Membrane</keyword>
<protein>
    <recommendedName>
        <fullName evidence="6">GDT1 family protein</fullName>
    </recommendedName>
</protein>
<proteinExistence type="inferred from homology"/>
<evidence type="ECO:0000313" key="9">
    <source>
        <dbReference type="Proteomes" id="UP001295684"/>
    </source>
</evidence>
<dbReference type="AlphaFoldDB" id="A0AAD1UIB4"/>
<feature type="signal peptide" evidence="6">
    <location>
        <begin position="1"/>
        <end position="16"/>
    </location>
</feature>
<reference evidence="8" key="1">
    <citation type="submission" date="2023-07" db="EMBL/GenBank/DDBJ databases">
        <authorList>
            <consortium name="AG Swart"/>
            <person name="Singh M."/>
            <person name="Singh A."/>
            <person name="Seah K."/>
            <person name="Emmerich C."/>
        </authorList>
    </citation>
    <scope>NUCLEOTIDE SEQUENCE</scope>
    <source>
        <strain evidence="8">DP1</strain>
    </source>
</reference>
<feature type="transmembrane region" description="Helical" evidence="6">
    <location>
        <begin position="296"/>
        <end position="314"/>
    </location>
</feature>
<comment type="similarity">
    <text evidence="2 6">Belongs to the GDT1 family.</text>
</comment>
<evidence type="ECO:0000256" key="3">
    <source>
        <dbReference type="ARBA" id="ARBA00022692"/>
    </source>
</evidence>
<evidence type="ECO:0000256" key="2">
    <source>
        <dbReference type="ARBA" id="ARBA00009190"/>
    </source>
</evidence>
<dbReference type="PANTHER" id="PTHR12608">
    <property type="entry name" value="TRANSMEMBRANE PROTEIN HTP-1 RELATED"/>
    <property type="match status" value="1"/>
</dbReference>
<feature type="compositionally biased region" description="Basic and acidic residues" evidence="7">
    <location>
        <begin position="186"/>
        <end position="197"/>
    </location>
</feature>
<dbReference type="GO" id="GO:0016020">
    <property type="term" value="C:membrane"/>
    <property type="evidence" value="ECO:0007669"/>
    <property type="project" value="UniProtKB-SubCell"/>
</dbReference>
<feature type="region of interest" description="Disordered" evidence="7">
    <location>
        <begin position="186"/>
        <end position="207"/>
    </location>
</feature>
<accession>A0AAD1UIB4</accession>
<evidence type="ECO:0000256" key="6">
    <source>
        <dbReference type="RuleBase" id="RU365102"/>
    </source>
</evidence>
<gene>
    <name evidence="8" type="ORF">ECRASSUSDP1_LOCUS11257</name>
</gene>
<feature type="transmembrane region" description="Helical" evidence="6">
    <location>
        <begin position="264"/>
        <end position="284"/>
    </location>
</feature>
<name>A0AAD1UIB4_EUPCR</name>
<sequence>MLCLLITTTLASKCSSQEGSETCLPNPSSDFDIKNEHNDQMFGEDSVTKLQNKILDPNDQLSQSPDMTKEDAKESWAFRTAGGFGYSFSFIFLSEIGDKTFLFVILYSTKMKPLKLLCLASLVLGGLHVSGVVLGNTIQLLFGTLLVQIITISTFFIMGIFLLYDVYTSEDEEDVESKLKEVEEEAHINKNSRKETSSTDYSSDEATNEKAQTALRLEENIIQKIINFFASPDSVKVVCTLLAFEMGDRSQISAFGLGAQYNFLVVAIAGACGHILATLLAIFSGKAIASYTTERAMNTIGGILFLFFSAYNALEHL</sequence>
<dbReference type="GO" id="GO:0046873">
    <property type="term" value="F:metal ion transmembrane transporter activity"/>
    <property type="evidence" value="ECO:0007669"/>
    <property type="project" value="InterPro"/>
</dbReference>
<keyword evidence="9" id="KW-1185">Reference proteome</keyword>
<feature type="compositionally biased region" description="Polar residues" evidence="7">
    <location>
        <begin position="198"/>
        <end position="207"/>
    </location>
</feature>
<feature type="transmembrane region" description="Helical" evidence="6">
    <location>
        <begin position="114"/>
        <end position="134"/>
    </location>
</feature>
<comment type="caution">
    <text evidence="8">The sequence shown here is derived from an EMBL/GenBank/DDBJ whole genome shotgun (WGS) entry which is preliminary data.</text>
</comment>
<organism evidence="8 9">
    <name type="scientific">Euplotes crassus</name>
    <dbReference type="NCBI Taxonomy" id="5936"/>
    <lineage>
        <taxon>Eukaryota</taxon>
        <taxon>Sar</taxon>
        <taxon>Alveolata</taxon>
        <taxon>Ciliophora</taxon>
        <taxon>Intramacronucleata</taxon>
        <taxon>Spirotrichea</taxon>
        <taxon>Hypotrichia</taxon>
        <taxon>Euplotida</taxon>
        <taxon>Euplotidae</taxon>
        <taxon>Moneuplotes</taxon>
    </lineage>
</organism>
<feature type="chain" id="PRO_5041765758" description="GDT1 family protein" evidence="6">
    <location>
        <begin position="17"/>
        <end position="317"/>
    </location>
</feature>
<evidence type="ECO:0000256" key="7">
    <source>
        <dbReference type="SAM" id="MobiDB-lite"/>
    </source>
</evidence>
<keyword evidence="3 6" id="KW-0812">Transmembrane</keyword>
<dbReference type="Proteomes" id="UP001295684">
    <property type="component" value="Unassembled WGS sequence"/>
</dbReference>
<feature type="transmembrane region" description="Helical" evidence="6">
    <location>
        <begin position="76"/>
        <end position="93"/>
    </location>
</feature>
<keyword evidence="4 6" id="KW-1133">Transmembrane helix</keyword>
<dbReference type="InterPro" id="IPR001727">
    <property type="entry name" value="GDT1-like"/>
</dbReference>
<evidence type="ECO:0000256" key="5">
    <source>
        <dbReference type="ARBA" id="ARBA00023136"/>
    </source>
</evidence>
<evidence type="ECO:0000313" key="8">
    <source>
        <dbReference type="EMBL" id="CAI2369951.1"/>
    </source>
</evidence>
<dbReference type="EMBL" id="CAMPGE010011110">
    <property type="protein sequence ID" value="CAI2369951.1"/>
    <property type="molecule type" value="Genomic_DNA"/>
</dbReference>
<dbReference type="PANTHER" id="PTHR12608:SF1">
    <property type="entry name" value="TRANSMEMBRANE PROTEIN 165"/>
    <property type="match status" value="1"/>
</dbReference>
<feature type="transmembrane region" description="Helical" evidence="6">
    <location>
        <begin position="140"/>
        <end position="164"/>
    </location>
</feature>
<dbReference type="Pfam" id="PF01169">
    <property type="entry name" value="GDT1"/>
    <property type="match status" value="2"/>
</dbReference>
<evidence type="ECO:0000256" key="4">
    <source>
        <dbReference type="ARBA" id="ARBA00022989"/>
    </source>
</evidence>
<evidence type="ECO:0000256" key="1">
    <source>
        <dbReference type="ARBA" id="ARBA00004141"/>
    </source>
</evidence>
<comment type="subcellular location">
    <subcellularLocation>
        <location evidence="1 6">Membrane</location>
        <topology evidence="1 6">Multi-pass membrane protein</topology>
    </subcellularLocation>
</comment>